<sequence length="1110" mass="127104">MDDFIHVQVRSEYSLLTSTCRIDELIDQAASLGFSALALTDRNVMYGTHKFFERCKQKGIKPLLGLELDVQFQNGTTGLFLLQAINLKGYQQLLRLSSHAQSTPASGVQADFFYQHCSDVMIILPEKTSFLAHVLQKEGREAAREAVRELKEKLGDEERLYAGCLPPYVLEDAEHRDWVTFIEDVNIKRVACGNVAFLKEEDEKWRRCLEAIRSNRPIEKVSPLEWQEENHLFSKSFASEAWAKDEKARLNTVDIARRCTVDLHQLKTTLPSFEENAKDKLRSLCFQGATERYGKMTDEVAQRLHHELGVISKIGFEDYFLIVWDFMDYARKAGILTGPGRGSAAGSIVAYCLYITDVDPLAFGLLFERFLNESRSSSLPDIDIDFPDHRREEIISYVRNKYGSQHVGQIITFGTFGGRAALRDAGKALGTPQKLLERILRMLPPSSQFSSLTEYRKKDEKLLELLGENDLAYTLFQYAEAIEGLPRHTSLHAAGVVFSKKPISELIPTVQGQLTEVTQFPMGDLEAYGLLKIDFLGLRNLTLLEHLRDRIKDKYNVNVNPKFIPIKDPKTFRMLAAGETTGIFQFESTGMQQVLKKLQPTTFEDLVAVNALYRPGPMRQIDVYIDGKHGRRMIQYVHPDLKPILSSTYGVMVYQEQIMQVAAQIAGYSLSQADLLRRAVSKKDRAELEKEKSTFIAGALKNGYHQATAEQIYSWILRFAEYGFNRSHAVAYSFIAYQLAYVKAHYPLVFFSAYMNMVENDNERLNRAMREIKQQDFKMYPPSINKSTDHFGIEENGLRFPLQIIAGVGRQMTKQIIKERKNEAFTSFIQFCERTAHLSIHHRMLTNLVKAGTFDELHSDRAMLLASIDRALEFVDFHKDLGQLFQQGTGDFRYADATPLRLEERYSFEKEVTNFYMSGHPLDQYTDIINMRDALAIVDVESAPVNQHIWIIGFIDYVKQIRTKNGQTMAFLQLSDESAVCEVVLFPDVYRKVNPLLQEHYYAFVCGKRTVDQYGNKVIAETLHPVERAQEDAKTALYIKLEDTSDTAVQVRKLKGMLQKQPGFSQVRVFNETKQRLYALDDHYRVHINDELRANLKRFFGEENVAEQAI</sequence>
<dbReference type="InterPro" id="IPR029460">
    <property type="entry name" value="DNAPol_HHH"/>
</dbReference>
<comment type="catalytic activity">
    <reaction evidence="10">
        <text>DNA(n) + a 2'-deoxyribonucleoside 5'-triphosphate = DNA(n+1) + diphosphate</text>
        <dbReference type="Rhea" id="RHEA:22508"/>
        <dbReference type="Rhea" id="RHEA-COMP:17339"/>
        <dbReference type="Rhea" id="RHEA-COMP:17340"/>
        <dbReference type="ChEBI" id="CHEBI:33019"/>
        <dbReference type="ChEBI" id="CHEBI:61560"/>
        <dbReference type="ChEBI" id="CHEBI:173112"/>
        <dbReference type="EC" id="2.7.7.7"/>
    </reaction>
</comment>
<dbReference type="NCBIfam" id="TIGR00594">
    <property type="entry name" value="polc"/>
    <property type="match status" value="1"/>
</dbReference>
<dbReference type="SMART" id="SM00481">
    <property type="entry name" value="POLIIIAc"/>
    <property type="match status" value="1"/>
</dbReference>
<dbReference type="SUPFAM" id="SSF160975">
    <property type="entry name" value="AF1531-like"/>
    <property type="match status" value="1"/>
</dbReference>
<comment type="caution">
    <text evidence="12">The sequence shown here is derived from an EMBL/GenBank/DDBJ whole genome shotgun (WGS) entry which is preliminary data.</text>
</comment>
<evidence type="ECO:0000256" key="8">
    <source>
        <dbReference type="ARBA" id="ARBA00022932"/>
    </source>
</evidence>
<dbReference type="NCBIfam" id="NF004226">
    <property type="entry name" value="PRK05673.1"/>
    <property type="match status" value="1"/>
</dbReference>
<feature type="domain" description="Polymerase/histidinol phosphatase N-terminal" evidence="11">
    <location>
        <begin position="5"/>
        <end position="72"/>
    </location>
</feature>
<dbReference type="Proteomes" id="UP000568839">
    <property type="component" value="Unassembled WGS sequence"/>
</dbReference>
<accession>A0A841PWF9</accession>
<reference evidence="12 13" key="1">
    <citation type="submission" date="2020-08" db="EMBL/GenBank/DDBJ databases">
        <title>Genomic Encyclopedia of Type Strains, Phase IV (KMG-IV): sequencing the most valuable type-strain genomes for metagenomic binning, comparative biology and taxonomic classification.</title>
        <authorList>
            <person name="Goeker M."/>
        </authorList>
    </citation>
    <scope>NUCLEOTIDE SEQUENCE [LARGE SCALE GENOMIC DNA]</scope>
    <source>
        <strain evidence="12 13">DSM 21769</strain>
    </source>
</reference>
<dbReference type="CDD" id="cd07431">
    <property type="entry name" value="PHP_PolIIIA"/>
    <property type="match status" value="1"/>
</dbReference>
<dbReference type="InterPro" id="IPR040982">
    <property type="entry name" value="DNA_pol3_finger"/>
</dbReference>
<dbReference type="Gene3D" id="1.10.150.870">
    <property type="match status" value="1"/>
</dbReference>
<dbReference type="GO" id="GO:0003887">
    <property type="term" value="F:DNA-directed DNA polymerase activity"/>
    <property type="evidence" value="ECO:0007669"/>
    <property type="project" value="UniProtKB-KW"/>
</dbReference>
<evidence type="ECO:0000256" key="4">
    <source>
        <dbReference type="ARBA" id="ARBA00019114"/>
    </source>
</evidence>
<proteinExistence type="inferred from homology"/>
<evidence type="ECO:0000256" key="7">
    <source>
        <dbReference type="ARBA" id="ARBA00022705"/>
    </source>
</evidence>
<dbReference type="InterPro" id="IPR004013">
    <property type="entry name" value="PHP_dom"/>
</dbReference>
<evidence type="ECO:0000256" key="1">
    <source>
        <dbReference type="ARBA" id="ARBA00004496"/>
    </source>
</evidence>
<evidence type="ECO:0000256" key="9">
    <source>
        <dbReference type="ARBA" id="ARBA00025611"/>
    </source>
</evidence>
<dbReference type="Pfam" id="PF02811">
    <property type="entry name" value="PHP"/>
    <property type="match status" value="1"/>
</dbReference>
<dbReference type="CDD" id="cd04485">
    <property type="entry name" value="DnaE_OBF"/>
    <property type="match status" value="1"/>
</dbReference>
<dbReference type="EMBL" id="JACHHJ010000001">
    <property type="protein sequence ID" value="MBB6448175.1"/>
    <property type="molecule type" value="Genomic_DNA"/>
</dbReference>
<evidence type="ECO:0000313" key="12">
    <source>
        <dbReference type="EMBL" id="MBB6448175.1"/>
    </source>
</evidence>
<organism evidence="12 13">
    <name type="scientific">Geomicrobium halophilum</name>
    <dbReference type="NCBI Taxonomy" id="549000"/>
    <lineage>
        <taxon>Bacteria</taxon>
        <taxon>Bacillati</taxon>
        <taxon>Bacillota</taxon>
        <taxon>Bacilli</taxon>
        <taxon>Bacillales</taxon>
        <taxon>Geomicrobium</taxon>
    </lineage>
</organism>
<keyword evidence="6 12" id="KW-0548">Nucleotidyltransferase</keyword>
<dbReference type="InterPro" id="IPR004805">
    <property type="entry name" value="DnaE2/DnaE/PolC"/>
</dbReference>
<dbReference type="Pfam" id="PF17657">
    <property type="entry name" value="DNA_pol3_finger"/>
    <property type="match status" value="1"/>
</dbReference>
<dbReference type="Gene3D" id="1.10.10.1600">
    <property type="entry name" value="Bacterial DNA polymerase III alpha subunit, thumb domain"/>
    <property type="match status" value="1"/>
</dbReference>
<dbReference type="InterPro" id="IPR004365">
    <property type="entry name" value="NA-bd_OB_tRNA"/>
</dbReference>
<dbReference type="GO" id="GO:0003676">
    <property type="term" value="F:nucleic acid binding"/>
    <property type="evidence" value="ECO:0007669"/>
    <property type="project" value="InterPro"/>
</dbReference>
<dbReference type="Pfam" id="PF07733">
    <property type="entry name" value="DNA_pol3_alpha"/>
    <property type="match status" value="1"/>
</dbReference>
<comment type="function">
    <text evidence="9">DNA polymerase III is a complex, multichain enzyme responsible for most of the replicative synthesis in bacteria. This DNA polymerase also exhibits 3' to 5' exonuclease activity. The alpha chain is the DNA polymerase.</text>
</comment>
<evidence type="ECO:0000256" key="5">
    <source>
        <dbReference type="ARBA" id="ARBA00022679"/>
    </source>
</evidence>
<evidence type="ECO:0000256" key="3">
    <source>
        <dbReference type="ARBA" id="ARBA00012417"/>
    </source>
</evidence>
<dbReference type="GO" id="GO:0005737">
    <property type="term" value="C:cytoplasm"/>
    <property type="evidence" value="ECO:0007669"/>
    <property type="project" value="UniProtKB-SubCell"/>
</dbReference>
<comment type="subcellular location">
    <subcellularLocation>
        <location evidence="1">Cytoplasm</location>
    </subcellularLocation>
</comment>
<gene>
    <name evidence="12" type="ORF">HNR44_000124</name>
</gene>
<dbReference type="PANTHER" id="PTHR32294:SF0">
    <property type="entry name" value="DNA POLYMERASE III SUBUNIT ALPHA"/>
    <property type="match status" value="1"/>
</dbReference>
<evidence type="ECO:0000313" key="13">
    <source>
        <dbReference type="Proteomes" id="UP000568839"/>
    </source>
</evidence>
<protein>
    <recommendedName>
        <fullName evidence="4">DNA polymerase III subunit alpha</fullName>
        <ecNumber evidence="3">2.7.7.7</ecNumber>
    </recommendedName>
</protein>
<keyword evidence="7" id="KW-0235">DNA replication</keyword>
<evidence type="ECO:0000259" key="11">
    <source>
        <dbReference type="SMART" id="SM00481"/>
    </source>
</evidence>
<dbReference type="InterPro" id="IPR041931">
    <property type="entry name" value="DNA_pol3_alpha_thumb_dom"/>
</dbReference>
<dbReference type="InterPro" id="IPR016195">
    <property type="entry name" value="Pol/histidinol_Pase-like"/>
</dbReference>
<evidence type="ECO:0000256" key="10">
    <source>
        <dbReference type="ARBA" id="ARBA00049244"/>
    </source>
</evidence>
<dbReference type="InterPro" id="IPR011708">
    <property type="entry name" value="DNA_pol3_alpha_NTPase_dom"/>
</dbReference>
<dbReference type="GO" id="GO:0006260">
    <property type="term" value="P:DNA replication"/>
    <property type="evidence" value="ECO:0007669"/>
    <property type="project" value="UniProtKB-KW"/>
</dbReference>
<keyword evidence="8" id="KW-0239">DNA-directed DNA polymerase</keyword>
<dbReference type="SUPFAM" id="SSF89550">
    <property type="entry name" value="PHP domain-like"/>
    <property type="match status" value="1"/>
</dbReference>
<dbReference type="RefSeq" id="WP_184402200.1">
    <property type="nucleotide sequence ID" value="NZ_JACHHJ010000001.1"/>
</dbReference>
<dbReference type="AlphaFoldDB" id="A0A841PWF9"/>
<dbReference type="Gene3D" id="3.20.20.140">
    <property type="entry name" value="Metal-dependent hydrolases"/>
    <property type="match status" value="1"/>
</dbReference>
<name>A0A841PWF9_9BACL</name>
<dbReference type="PANTHER" id="PTHR32294">
    <property type="entry name" value="DNA POLYMERASE III SUBUNIT ALPHA"/>
    <property type="match status" value="1"/>
</dbReference>
<dbReference type="InterPro" id="IPR003141">
    <property type="entry name" value="Pol/His_phosphatase_N"/>
</dbReference>
<keyword evidence="5 12" id="KW-0808">Transferase</keyword>
<keyword evidence="13" id="KW-1185">Reference proteome</keyword>
<dbReference type="Pfam" id="PF14579">
    <property type="entry name" value="HHH_6"/>
    <property type="match status" value="1"/>
</dbReference>
<evidence type="ECO:0000256" key="2">
    <source>
        <dbReference type="ARBA" id="ARBA00009496"/>
    </source>
</evidence>
<dbReference type="Pfam" id="PF01336">
    <property type="entry name" value="tRNA_anti-codon"/>
    <property type="match status" value="1"/>
</dbReference>
<evidence type="ECO:0000256" key="6">
    <source>
        <dbReference type="ARBA" id="ARBA00022695"/>
    </source>
</evidence>
<dbReference type="EC" id="2.7.7.7" evidence="3"/>
<comment type="similarity">
    <text evidence="2">Belongs to the DNA polymerase type-C family. DnaE subfamily.</text>
</comment>
<dbReference type="GO" id="GO:0008408">
    <property type="term" value="F:3'-5' exonuclease activity"/>
    <property type="evidence" value="ECO:0007669"/>
    <property type="project" value="InterPro"/>
</dbReference>